<comment type="similarity">
    <text evidence="8">Belongs to the binding-protein-dependent transport system permease family. LivHM subfamily.</text>
</comment>
<sequence>MTGRRLVMTLVEVAFQSLAYASVLYLISVGLSVTLGLMGFVNLAHGVFAMAGGYIAATAISVWGLPWPLVLLCAPLAVALLAAVAEKLLYARLYGRSELDQVLFCIGLIFIVGALARLFFGPLMRPVVIPAFLAQNLTVGPFSFYLYKLVVIGIGILTVAFILFVLERSRIGAIIRASVENRGMAESIGIRTKHVFMATFAFGGALAALGGMLGADVFGLNPSYAFDILVYVQIVVAVAGLGTLRGSFVAALLVGTVQTVSAYYVPAFGTVMLFLLVFILLLVRPRGLFGRV</sequence>
<accession>A0A368P006</accession>
<evidence type="ECO:0000256" key="8">
    <source>
        <dbReference type="ARBA" id="ARBA00037998"/>
    </source>
</evidence>
<dbReference type="InterPro" id="IPR001851">
    <property type="entry name" value="ABC_transp_permease"/>
</dbReference>
<feature type="transmembrane region" description="Helical" evidence="9">
    <location>
        <begin position="262"/>
        <end position="283"/>
    </location>
</feature>
<dbReference type="InterPro" id="IPR052157">
    <property type="entry name" value="BCAA_transport_permease"/>
</dbReference>
<feature type="transmembrane region" description="Helical" evidence="9">
    <location>
        <begin position="230"/>
        <end position="255"/>
    </location>
</feature>
<evidence type="ECO:0000256" key="5">
    <source>
        <dbReference type="ARBA" id="ARBA00022970"/>
    </source>
</evidence>
<evidence type="ECO:0000313" key="10">
    <source>
        <dbReference type="EMBL" id="KAA3530035.1"/>
    </source>
</evidence>
<evidence type="ECO:0000256" key="3">
    <source>
        <dbReference type="ARBA" id="ARBA00022475"/>
    </source>
</evidence>
<evidence type="ECO:0000256" key="4">
    <source>
        <dbReference type="ARBA" id="ARBA00022692"/>
    </source>
</evidence>
<evidence type="ECO:0000256" key="2">
    <source>
        <dbReference type="ARBA" id="ARBA00022448"/>
    </source>
</evidence>
<evidence type="ECO:0000256" key="9">
    <source>
        <dbReference type="SAM" id="Phobius"/>
    </source>
</evidence>
<dbReference type="GO" id="GO:0022857">
    <property type="term" value="F:transmembrane transporter activity"/>
    <property type="evidence" value="ECO:0007669"/>
    <property type="project" value="InterPro"/>
</dbReference>
<dbReference type="GO" id="GO:0006865">
    <property type="term" value="P:amino acid transport"/>
    <property type="evidence" value="ECO:0007669"/>
    <property type="project" value="UniProtKB-KW"/>
</dbReference>
<comment type="caution">
    <text evidence="10">The sequence shown here is derived from an EMBL/GenBank/DDBJ whole genome shotgun (WGS) entry which is preliminary data.</text>
</comment>
<dbReference type="Pfam" id="PF02653">
    <property type="entry name" value="BPD_transp_2"/>
    <property type="match status" value="1"/>
</dbReference>
<dbReference type="PANTHER" id="PTHR11795">
    <property type="entry name" value="BRANCHED-CHAIN AMINO ACID TRANSPORT SYSTEM PERMEASE PROTEIN LIVH"/>
    <property type="match status" value="1"/>
</dbReference>
<reference evidence="10 11" key="1">
    <citation type="submission" date="2018-08" db="EMBL/GenBank/DDBJ databases">
        <title>Genome sequencing of Agrobacterium vitis strain ICMP 10754.</title>
        <authorList>
            <person name="Visnovsky S.B."/>
            <person name="Pitman A.R."/>
        </authorList>
    </citation>
    <scope>NUCLEOTIDE SEQUENCE [LARGE SCALE GENOMIC DNA]</scope>
    <source>
        <strain evidence="10 11">ICMP 10754</strain>
    </source>
</reference>
<dbReference type="GO" id="GO:0005886">
    <property type="term" value="C:plasma membrane"/>
    <property type="evidence" value="ECO:0007669"/>
    <property type="project" value="UniProtKB-SubCell"/>
</dbReference>
<evidence type="ECO:0000256" key="7">
    <source>
        <dbReference type="ARBA" id="ARBA00023136"/>
    </source>
</evidence>
<dbReference type="CDD" id="cd06582">
    <property type="entry name" value="TM_PBP1_LivH_like"/>
    <property type="match status" value="1"/>
</dbReference>
<comment type="subcellular location">
    <subcellularLocation>
        <location evidence="1">Cell membrane</location>
        <topology evidence="1">Multi-pass membrane protein</topology>
    </subcellularLocation>
</comment>
<dbReference type="PANTHER" id="PTHR11795:SF442">
    <property type="entry name" value="ABC TRANSPORTER ATP-BINDING PROTEIN"/>
    <property type="match status" value="1"/>
</dbReference>
<evidence type="ECO:0000256" key="6">
    <source>
        <dbReference type="ARBA" id="ARBA00022989"/>
    </source>
</evidence>
<organism evidence="10 11">
    <name type="scientific">Agrobacterium vitis</name>
    <name type="common">Rhizobium vitis</name>
    <dbReference type="NCBI Taxonomy" id="373"/>
    <lineage>
        <taxon>Bacteria</taxon>
        <taxon>Pseudomonadati</taxon>
        <taxon>Pseudomonadota</taxon>
        <taxon>Alphaproteobacteria</taxon>
        <taxon>Hyphomicrobiales</taxon>
        <taxon>Rhizobiaceae</taxon>
        <taxon>Rhizobium/Agrobacterium group</taxon>
        <taxon>Agrobacterium</taxon>
    </lineage>
</organism>
<feature type="transmembrane region" description="Helical" evidence="9">
    <location>
        <begin position="195"/>
        <end position="218"/>
    </location>
</feature>
<dbReference type="EMBL" id="QUSG01000002">
    <property type="protein sequence ID" value="KAA3530035.1"/>
    <property type="molecule type" value="Genomic_DNA"/>
</dbReference>
<keyword evidence="7 9" id="KW-0472">Membrane</keyword>
<feature type="transmembrane region" description="Helical" evidence="9">
    <location>
        <begin position="102"/>
        <end position="124"/>
    </location>
</feature>
<keyword evidence="4 9" id="KW-0812">Transmembrane</keyword>
<keyword evidence="5" id="KW-0029">Amino-acid transport</keyword>
<evidence type="ECO:0000313" key="11">
    <source>
        <dbReference type="Proteomes" id="UP000436911"/>
    </source>
</evidence>
<protein>
    <submittedName>
        <fullName evidence="10">Branched-chain amino acid ABC transporter permease</fullName>
    </submittedName>
</protein>
<gene>
    <name evidence="10" type="ORF">DXT89_04595</name>
</gene>
<dbReference type="AlphaFoldDB" id="A0A368P006"/>
<proteinExistence type="inferred from homology"/>
<feature type="transmembrane region" description="Helical" evidence="9">
    <location>
        <begin position="144"/>
        <end position="166"/>
    </location>
</feature>
<evidence type="ECO:0000256" key="1">
    <source>
        <dbReference type="ARBA" id="ARBA00004651"/>
    </source>
</evidence>
<keyword evidence="3" id="KW-1003">Cell membrane</keyword>
<name>A0A368P006_AGRVI</name>
<feature type="transmembrane region" description="Helical" evidence="9">
    <location>
        <begin position="69"/>
        <end position="90"/>
    </location>
</feature>
<dbReference type="Proteomes" id="UP000436911">
    <property type="component" value="Unassembled WGS sequence"/>
</dbReference>
<keyword evidence="6 9" id="KW-1133">Transmembrane helix</keyword>
<keyword evidence="2" id="KW-0813">Transport</keyword>